<dbReference type="PROSITE" id="PS51257">
    <property type="entry name" value="PROKAR_LIPOPROTEIN"/>
    <property type="match status" value="1"/>
</dbReference>
<dbReference type="Pfam" id="PF08238">
    <property type="entry name" value="Sel1"/>
    <property type="match status" value="2"/>
</dbReference>
<evidence type="ECO:0000256" key="1">
    <source>
        <dbReference type="SAM" id="MobiDB-lite"/>
    </source>
</evidence>
<dbReference type="EMBL" id="JBBKZT010000001">
    <property type="protein sequence ID" value="MEJ8845181.1"/>
    <property type="molecule type" value="Genomic_DNA"/>
</dbReference>
<dbReference type="Gene3D" id="1.25.40.10">
    <property type="entry name" value="Tetratricopeptide repeat domain"/>
    <property type="match status" value="1"/>
</dbReference>
<keyword evidence="4" id="KW-1185">Reference proteome</keyword>
<dbReference type="InterPro" id="IPR050767">
    <property type="entry name" value="Sel1_AlgK"/>
</dbReference>
<dbReference type="PANTHER" id="PTHR11102">
    <property type="entry name" value="SEL-1-LIKE PROTEIN"/>
    <property type="match status" value="1"/>
</dbReference>
<evidence type="ECO:0000313" key="4">
    <source>
        <dbReference type="Proteomes" id="UP001385892"/>
    </source>
</evidence>
<feature type="signal peptide" evidence="2">
    <location>
        <begin position="1"/>
        <end position="23"/>
    </location>
</feature>
<evidence type="ECO:0000256" key="2">
    <source>
        <dbReference type="SAM" id="SignalP"/>
    </source>
</evidence>
<feature type="chain" id="PRO_5046395127" evidence="2">
    <location>
        <begin position="24"/>
        <end position="203"/>
    </location>
</feature>
<gene>
    <name evidence="3" type="ORF">WKW82_00860</name>
</gene>
<accession>A0ABU8WCF1</accession>
<comment type="caution">
    <text evidence="3">The sequence shown here is derived from an EMBL/GenBank/DDBJ whole genome shotgun (WGS) entry which is preliminary data.</text>
</comment>
<keyword evidence="2" id="KW-0732">Signal</keyword>
<proteinExistence type="predicted"/>
<organism evidence="3 4">
    <name type="scientific">Variovorax rhizosphaerae</name>
    <dbReference type="NCBI Taxonomy" id="1836200"/>
    <lineage>
        <taxon>Bacteria</taxon>
        <taxon>Pseudomonadati</taxon>
        <taxon>Pseudomonadota</taxon>
        <taxon>Betaproteobacteria</taxon>
        <taxon>Burkholderiales</taxon>
        <taxon>Comamonadaceae</taxon>
        <taxon>Variovorax</taxon>
    </lineage>
</organism>
<dbReference type="SUPFAM" id="SSF81901">
    <property type="entry name" value="HCP-like"/>
    <property type="match status" value="1"/>
</dbReference>
<dbReference type="PANTHER" id="PTHR11102:SF160">
    <property type="entry name" value="ERAD-ASSOCIATED E3 UBIQUITIN-PROTEIN LIGASE COMPONENT HRD3"/>
    <property type="match status" value="1"/>
</dbReference>
<dbReference type="RefSeq" id="WP_340340363.1">
    <property type="nucleotide sequence ID" value="NZ_JBBKZT010000001.1"/>
</dbReference>
<feature type="region of interest" description="Disordered" evidence="1">
    <location>
        <begin position="42"/>
        <end position="62"/>
    </location>
</feature>
<dbReference type="InterPro" id="IPR011990">
    <property type="entry name" value="TPR-like_helical_dom_sf"/>
</dbReference>
<name>A0ABU8WCF1_9BURK</name>
<reference evidence="3 4" key="1">
    <citation type="submission" date="2024-03" db="EMBL/GenBank/DDBJ databases">
        <title>Novel species of the genus Variovorax.</title>
        <authorList>
            <person name="Liu Q."/>
            <person name="Xin Y.-H."/>
        </authorList>
    </citation>
    <scope>NUCLEOTIDE SEQUENCE [LARGE SCALE GENOMIC DNA]</scope>
    <source>
        <strain evidence="3 4">KACC 18900</strain>
    </source>
</reference>
<protein>
    <submittedName>
        <fullName evidence="3">Sel1 repeat family protein</fullName>
    </submittedName>
</protein>
<sequence>MLNITLRQASLLLVFALAGCATGSPTVPDASSMVRICDATGCSDRPRSSASFNPSAGDDPEQERRIAALEQLAARDPRAAHDLSLRFFRGDGVPQNTYQSLRWMRKAAEAGQVVSQLALGRFYLMGVEEMGSDPAEAEKWLLMAAAQGNKEASALAKEASAAKLKNQEEYRLWVSYRRSGWYGYWGYGYPYYGSWGPSGWYFR</sequence>
<dbReference type="SMART" id="SM00671">
    <property type="entry name" value="SEL1"/>
    <property type="match status" value="2"/>
</dbReference>
<evidence type="ECO:0000313" key="3">
    <source>
        <dbReference type="EMBL" id="MEJ8845181.1"/>
    </source>
</evidence>
<dbReference type="Proteomes" id="UP001385892">
    <property type="component" value="Unassembled WGS sequence"/>
</dbReference>
<dbReference type="InterPro" id="IPR006597">
    <property type="entry name" value="Sel1-like"/>
</dbReference>